<sequence length="35" mass="4279">MCGFILKSTELNNENNINIIFLVYIIYYNLKYKYI</sequence>
<accession>A0A8S5PJ36</accession>
<organism evidence="2">
    <name type="scientific">Siphoviridae sp. ctOSJ35</name>
    <dbReference type="NCBI Taxonomy" id="2825479"/>
    <lineage>
        <taxon>Viruses</taxon>
        <taxon>Duplodnaviria</taxon>
        <taxon>Heunggongvirae</taxon>
        <taxon>Uroviricota</taxon>
        <taxon>Caudoviricetes</taxon>
    </lineage>
</organism>
<keyword evidence="1" id="KW-0472">Membrane</keyword>
<evidence type="ECO:0000256" key="1">
    <source>
        <dbReference type="SAM" id="Phobius"/>
    </source>
</evidence>
<keyword evidence="1" id="KW-0812">Transmembrane</keyword>
<name>A0A8S5PJ36_9CAUD</name>
<reference evidence="2" key="1">
    <citation type="journal article" date="2021" name="Proc. Natl. Acad. Sci. U.S.A.">
        <title>A Catalog of Tens of Thousands of Viruses from Human Metagenomes Reveals Hidden Associations with Chronic Diseases.</title>
        <authorList>
            <person name="Tisza M.J."/>
            <person name="Buck C.B."/>
        </authorList>
    </citation>
    <scope>NUCLEOTIDE SEQUENCE</scope>
    <source>
        <strain evidence="2">CtOSJ35</strain>
    </source>
</reference>
<evidence type="ECO:0000313" key="2">
    <source>
        <dbReference type="EMBL" id="DAE07215.1"/>
    </source>
</evidence>
<proteinExistence type="predicted"/>
<dbReference type="EMBL" id="BK015447">
    <property type="protein sequence ID" value="DAE07215.1"/>
    <property type="molecule type" value="Genomic_DNA"/>
</dbReference>
<protein>
    <submittedName>
        <fullName evidence="2">Uncharacterized protein</fullName>
    </submittedName>
</protein>
<feature type="transmembrane region" description="Helical" evidence="1">
    <location>
        <begin position="15"/>
        <end position="30"/>
    </location>
</feature>
<keyword evidence="1" id="KW-1133">Transmembrane helix</keyword>